<dbReference type="AlphaFoldDB" id="A0A382MLN1"/>
<dbReference type="CDD" id="cd13604">
    <property type="entry name" value="PBP2_TRAP_ketoacid_lactate_like"/>
    <property type="match status" value="1"/>
</dbReference>
<dbReference type="PANTHER" id="PTHR33376:SF5">
    <property type="entry name" value="EXTRACYTOPLASMIC SOLUTE RECEPTOR PROTEIN"/>
    <property type="match status" value="1"/>
</dbReference>
<dbReference type="InterPro" id="IPR006311">
    <property type="entry name" value="TAT_signal"/>
</dbReference>
<dbReference type="InterPro" id="IPR038404">
    <property type="entry name" value="TRAP_DctP_sf"/>
</dbReference>
<dbReference type="GO" id="GO:0055085">
    <property type="term" value="P:transmembrane transport"/>
    <property type="evidence" value="ECO:0007669"/>
    <property type="project" value="InterPro"/>
</dbReference>
<dbReference type="InterPro" id="IPR018389">
    <property type="entry name" value="DctP_fam"/>
</dbReference>
<dbReference type="PROSITE" id="PS51318">
    <property type="entry name" value="TAT"/>
    <property type="match status" value="1"/>
</dbReference>
<dbReference type="InterPro" id="IPR019546">
    <property type="entry name" value="TAT_signal_bac_arc"/>
</dbReference>
<accession>A0A382MLN1</accession>
<dbReference type="NCBIfam" id="NF037995">
    <property type="entry name" value="TRAP_S1"/>
    <property type="match status" value="1"/>
</dbReference>
<dbReference type="NCBIfam" id="TIGR01409">
    <property type="entry name" value="TAT_signal_seq"/>
    <property type="match status" value="1"/>
</dbReference>
<dbReference type="PANTHER" id="PTHR33376">
    <property type="match status" value="1"/>
</dbReference>
<dbReference type="Pfam" id="PF03480">
    <property type="entry name" value="DctP"/>
    <property type="match status" value="1"/>
</dbReference>
<evidence type="ECO:0000313" key="2">
    <source>
        <dbReference type="EMBL" id="SVC49408.1"/>
    </source>
</evidence>
<dbReference type="Gene3D" id="3.40.190.170">
    <property type="entry name" value="Bacterial extracellular solute-binding protein, family 7"/>
    <property type="match status" value="1"/>
</dbReference>
<dbReference type="EMBL" id="UINC01094288">
    <property type="protein sequence ID" value="SVC49408.1"/>
    <property type="molecule type" value="Genomic_DNA"/>
</dbReference>
<evidence type="ECO:0000256" key="1">
    <source>
        <dbReference type="ARBA" id="ARBA00022729"/>
    </source>
</evidence>
<sequence length="308" mass="33441">MKRRQFLKDATIAGGATVVAASSFPAPALSQSRKKWNVVSAFGKAGLLGQALEEFAKFVNTASDGKLTIKPYHAGELVKPFEAMDAVQSGAAQMGYGAPYYWAGKSDSISFVAAMPYGLTAQEQNAWLYYGKGIDQADKYAYNPLGLKFLPMGNSGNQMGGWYAKEINTVSDLNGLKFRMPGLGGEILKTFGVNVILLPGVEVLPALTSGAIDGTEWIGPAADMGKGLHKVVKNYYYPGWHEPATILDGFIDKNEWENLDSRLKEIVKRGAAGMNLFILSRFQAINNNGLQKLTKEHGVKLRAYSDEL</sequence>
<keyword evidence="1" id="KW-0732">Signal</keyword>
<gene>
    <name evidence="2" type="ORF">METZ01_LOCUS302262</name>
</gene>
<feature type="non-terminal residue" evidence="2">
    <location>
        <position position="308"/>
    </location>
</feature>
<organism evidence="2">
    <name type="scientific">marine metagenome</name>
    <dbReference type="NCBI Taxonomy" id="408172"/>
    <lineage>
        <taxon>unclassified sequences</taxon>
        <taxon>metagenomes</taxon>
        <taxon>ecological metagenomes</taxon>
    </lineage>
</organism>
<name>A0A382MLN1_9ZZZZ</name>
<proteinExistence type="predicted"/>
<protein>
    <submittedName>
        <fullName evidence="2">Uncharacterized protein</fullName>
    </submittedName>
</protein>
<dbReference type="Gene3D" id="3.40.190.10">
    <property type="entry name" value="Periplasmic binding protein-like II"/>
    <property type="match status" value="1"/>
</dbReference>
<reference evidence="2" key="1">
    <citation type="submission" date="2018-05" db="EMBL/GenBank/DDBJ databases">
        <authorList>
            <person name="Lanie J.A."/>
            <person name="Ng W.-L."/>
            <person name="Kazmierczak K.M."/>
            <person name="Andrzejewski T.M."/>
            <person name="Davidsen T.M."/>
            <person name="Wayne K.J."/>
            <person name="Tettelin H."/>
            <person name="Glass J.I."/>
            <person name="Rusch D."/>
            <person name="Podicherti R."/>
            <person name="Tsui H.-C.T."/>
            <person name="Winkler M.E."/>
        </authorList>
    </citation>
    <scope>NUCLEOTIDE SEQUENCE</scope>
</reference>